<dbReference type="STRING" id="1796497.GCE9029_04665"/>
<protein>
    <recommendedName>
        <fullName evidence="4">Lipoprotein</fullName>
    </recommendedName>
</protein>
<sequence length="122" mass="13497">MNKIVIALFLSSLLAACMATKDSSPYKPTASSDDIAEAKEAFANNKYVDVDDNGFIVVSDRVPSGYKWEETVMRQVAYETACEKLKGFIDRGFVVNFWAKGRGGNYTFYNDKKCAEGAPTNL</sequence>
<dbReference type="PROSITE" id="PS51257">
    <property type="entry name" value="PROKAR_LIPOPROTEIN"/>
    <property type="match status" value="1"/>
</dbReference>
<dbReference type="RefSeq" id="WP_231870191.1">
    <property type="nucleotide sequence ID" value="NZ_FIZX01000007.1"/>
</dbReference>
<dbReference type="AlphaFoldDB" id="A0A128FDM7"/>
<keyword evidence="1" id="KW-0732">Signal</keyword>
<feature type="chain" id="PRO_5007282356" description="Lipoprotein" evidence="1">
    <location>
        <begin position="22"/>
        <end position="122"/>
    </location>
</feature>
<organism evidence="2 3">
    <name type="scientific">Grimontia celer</name>
    <dbReference type="NCBI Taxonomy" id="1796497"/>
    <lineage>
        <taxon>Bacteria</taxon>
        <taxon>Pseudomonadati</taxon>
        <taxon>Pseudomonadota</taxon>
        <taxon>Gammaproteobacteria</taxon>
        <taxon>Vibrionales</taxon>
        <taxon>Vibrionaceae</taxon>
        <taxon>Grimontia</taxon>
    </lineage>
</organism>
<proteinExistence type="predicted"/>
<dbReference type="Proteomes" id="UP000071641">
    <property type="component" value="Unassembled WGS sequence"/>
</dbReference>
<evidence type="ECO:0000256" key="1">
    <source>
        <dbReference type="SAM" id="SignalP"/>
    </source>
</evidence>
<evidence type="ECO:0000313" key="3">
    <source>
        <dbReference type="Proteomes" id="UP000071641"/>
    </source>
</evidence>
<evidence type="ECO:0008006" key="4">
    <source>
        <dbReference type="Google" id="ProtNLM"/>
    </source>
</evidence>
<gene>
    <name evidence="2" type="ORF">GCE9029_04665</name>
</gene>
<name>A0A128FDM7_9GAMM</name>
<reference evidence="3" key="1">
    <citation type="submission" date="2016-02" db="EMBL/GenBank/DDBJ databases">
        <authorList>
            <person name="Rodrigo-Torres Lidia"/>
            <person name="Arahal R.David."/>
        </authorList>
    </citation>
    <scope>NUCLEOTIDE SEQUENCE [LARGE SCALE GENOMIC DNA]</scope>
    <source>
        <strain evidence="3">CECT 9029</strain>
    </source>
</reference>
<accession>A0A128FDM7</accession>
<feature type="signal peptide" evidence="1">
    <location>
        <begin position="1"/>
        <end position="21"/>
    </location>
</feature>
<evidence type="ECO:0000313" key="2">
    <source>
        <dbReference type="EMBL" id="CZF84868.1"/>
    </source>
</evidence>
<dbReference type="EMBL" id="FIZX01000007">
    <property type="protein sequence ID" value="CZF84868.1"/>
    <property type="molecule type" value="Genomic_DNA"/>
</dbReference>
<keyword evidence="3" id="KW-1185">Reference proteome</keyword>